<dbReference type="Proteomes" id="UP000614741">
    <property type="component" value="Unassembled WGS sequence"/>
</dbReference>
<evidence type="ECO:0000256" key="1">
    <source>
        <dbReference type="SAM" id="MobiDB-lite"/>
    </source>
</evidence>
<keyword evidence="3" id="KW-1185">Reference proteome</keyword>
<accession>A0ABQ4DLS9</accession>
<reference evidence="2 3" key="1">
    <citation type="submission" date="2021-01" db="EMBL/GenBank/DDBJ databases">
        <title>Whole genome shotgun sequence of Cellulomonas phragmiteti NBRC 110785.</title>
        <authorList>
            <person name="Komaki H."/>
            <person name="Tamura T."/>
        </authorList>
    </citation>
    <scope>NUCLEOTIDE SEQUENCE [LARGE SCALE GENOMIC DNA]</scope>
    <source>
        <strain evidence="2 3">NBRC 110785</strain>
    </source>
</reference>
<evidence type="ECO:0000313" key="2">
    <source>
        <dbReference type="EMBL" id="GIG40307.1"/>
    </source>
</evidence>
<name>A0ABQ4DLS9_9CELL</name>
<sequence length="83" mass="8389">MASAVSPVAATAVAARAATIVRRAAGAAIVRGDMGTPRIGRLLRVARRTPPPELGGRVGGDAVSDDSLITSDRGARWRADAGP</sequence>
<feature type="compositionally biased region" description="Basic and acidic residues" evidence="1">
    <location>
        <begin position="73"/>
        <end position="83"/>
    </location>
</feature>
<dbReference type="EMBL" id="BONP01000010">
    <property type="protein sequence ID" value="GIG40307.1"/>
    <property type="molecule type" value="Genomic_DNA"/>
</dbReference>
<feature type="region of interest" description="Disordered" evidence="1">
    <location>
        <begin position="48"/>
        <end position="83"/>
    </location>
</feature>
<protein>
    <submittedName>
        <fullName evidence="2">Uncharacterized protein</fullName>
    </submittedName>
</protein>
<gene>
    <name evidence="2" type="ORF">Cph01nite_20690</name>
</gene>
<evidence type="ECO:0000313" key="3">
    <source>
        <dbReference type="Proteomes" id="UP000614741"/>
    </source>
</evidence>
<proteinExistence type="predicted"/>
<comment type="caution">
    <text evidence="2">The sequence shown here is derived from an EMBL/GenBank/DDBJ whole genome shotgun (WGS) entry which is preliminary data.</text>
</comment>
<organism evidence="2 3">
    <name type="scientific">Cellulomonas phragmiteti</name>
    <dbReference type="NCBI Taxonomy" id="478780"/>
    <lineage>
        <taxon>Bacteria</taxon>
        <taxon>Bacillati</taxon>
        <taxon>Actinomycetota</taxon>
        <taxon>Actinomycetes</taxon>
        <taxon>Micrococcales</taxon>
        <taxon>Cellulomonadaceae</taxon>
        <taxon>Cellulomonas</taxon>
    </lineage>
</organism>